<evidence type="ECO:0000313" key="3">
    <source>
        <dbReference type="EMBL" id="TXR53069.1"/>
    </source>
</evidence>
<dbReference type="Gene3D" id="2.40.30.160">
    <property type="match status" value="1"/>
</dbReference>
<keyword evidence="4" id="KW-1185">Reference proteome</keyword>
<dbReference type="Gene3D" id="3.30.1360.120">
    <property type="entry name" value="Probable tRNA modification gtpase trme, domain 1"/>
    <property type="match status" value="1"/>
</dbReference>
<dbReference type="InterPro" id="IPR006222">
    <property type="entry name" value="GCVT_N"/>
</dbReference>
<keyword evidence="1" id="KW-0809">Transit peptide</keyword>
<dbReference type="InterPro" id="IPR045179">
    <property type="entry name" value="YgfZ/GcvT"/>
</dbReference>
<dbReference type="NCBIfam" id="TIGR03317">
    <property type="entry name" value="ygfZ_signature"/>
    <property type="match status" value="1"/>
</dbReference>
<evidence type="ECO:0000259" key="2">
    <source>
        <dbReference type="Pfam" id="PF01571"/>
    </source>
</evidence>
<protein>
    <submittedName>
        <fullName evidence="3">Folate-binding protein YgfZ</fullName>
    </submittedName>
</protein>
<comment type="caution">
    <text evidence="3">The sequence shown here is derived from an EMBL/GenBank/DDBJ whole genome shotgun (WGS) entry which is preliminary data.</text>
</comment>
<dbReference type="EMBL" id="VKAD01000001">
    <property type="protein sequence ID" value="TXR53069.1"/>
    <property type="molecule type" value="Genomic_DNA"/>
</dbReference>
<dbReference type="InterPro" id="IPR027266">
    <property type="entry name" value="TrmE/GcvT-like"/>
</dbReference>
<dbReference type="AlphaFoldDB" id="A0A5C8Z6Y5"/>
<feature type="domain" description="GCVT N-terminal" evidence="2">
    <location>
        <begin position="2"/>
        <end position="106"/>
    </location>
</feature>
<dbReference type="GO" id="GO:0016226">
    <property type="term" value="P:iron-sulfur cluster assembly"/>
    <property type="evidence" value="ECO:0007669"/>
    <property type="project" value="TreeGrafter"/>
</dbReference>
<name>A0A5C8Z6Y5_9GAMM</name>
<sequence>MTLYDLNTLGFLTVQGKDAVKFLQGQCTQDISQLKQGIATAGAFCTAKGRAITNVWLVKPEQDDCIHMLCAANSAEPLLNHLKKYIPFFRGTTMTDNSEQFKLIGHASTDDSSLGEIKALFQAQLPDERIIIAVENHSEQLATLNLQASLWWQQQDIYQQVLWLNSDQVERFIPQNFSLDDLDGISYKKGCYTGQEVVARLHFKGQSRKHLYRISWPTIENKTDADIYTEAGVAGTIVQETIDADQTIALAVLSDRNLEQLYADNERRVAVTLLD</sequence>
<dbReference type="SUPFAM" id="SSF103025">
    <property type="entry name" value="Folate-binding domain"/>
    <property type="match status" value="1"/>
</dbReference>
<organism evidence="3 4">
    <name type="scientific">Reinekea thalattae</name>
    <dbReference type="NCBI Taxonomy" id="2593301"/>
    <lineage>
        <taxon>Bacteria</taxon>
        <taxon>Pseudomonadati</taxon>
        <taxon>Pseudomonadota</taxon>
        <taxon>Gammaproteobacteria</taxon>
        <taxon>Oceanospirillales</taxon>
        <taxon>Saccharospirillaceae</taxon>
        <taxon>Reinekea</taxon>
    </lineage>
</organism>
<evidence type="ECO:0000256" key="1">
    <source>
        <dbReference type="ARBA" id="ARBA00022946"/>
    </source>
</evidence>
<dbReference type="PANTHER" id="PTHR22602">
    <property type="entry name" value="TRANSFERASE CAF17, MITOCHONDRIAL-RELATED"/>
    <property type="match status" value="1"/>
</dbReference>
<dbReference type="OrthoDB" id="9796287at2"/>
<evidence type="ECO:0000313" key="4">
    <source>
        <dbReference type="Proteomes" id="UP000321764"/>
    </source>
</evidence>
<dbReference type="PANTHER" id="PTHR22602:SF0">
    <property type="entry name" value="TRANSFERASE CAF17, MITOCHONDRIAL-RELATED"/>
    <property type="match status" value="1"/>
</dbReference>
<dbReference type="RefSeq" id="WP_147711970.1">
    <property type="nucleotide sequence ID" value="NZ_VKAD01000001.1"/>
</dbReference>
<dbReference type="Pfam" id="PF01571">
    <property type="entry name" value="GCV_T"/>
    <property type="match status" value="1"/>
</dbReference>
<dbReference type="Proteomes" id="UP000321764">
    <property type="component" value="Unassembled WGS sequence"/>
</dbReference>
<reference evidence="3 4" key="1">
    <citation type="submission" date="2019-07" db="EMBL/GenBank/DDBJ databases">
        <title>Reinekea sp. strain SSH23 genome sequencing and assembly.</title>
        <authorList>
            <person name="Kim I."/>
        </authorList>
    </citation>
    <scope>NUCLEOTIDE SEQUENCE [LARGE SCALE GENOMIC DNA]</scope>
    <source>
        <strain evidence="3 4">SSH23</strain>
    </source>
</reference>
<accession>A0A5C8Z6Y5</accession>
<gene>
    <name evidence="3" type="ORF">FME95_00365</name>
</gene>
<proteinExistence type="predicted"/>
<dbReference type="InterPro" id="IPR017703">
    <property type="entry name" value="YgfZ/GCV_T_CS"/>
</dbReference>